<reference evidence="2 3" key="1">
    <citation type="submission" date="2021-05" db="EMBL/GenBank/DDBJ databases">
        <title>A Polyphasic approach of four new species of the genus Ohtaekwangia: Ohtaekwangia histidinii sp. nov., Ohtaekwangia cretensis sp. nov., Ohtaekwangia indiensis sp. nov., Ohtaekwangia reichenbachii sp. nov. from diverse environment.</title>
        <authorList>
            <person name="Octaviana S."/>
        </authorList>
    </citation>
    <scope>NUCLEOTIDE SEQUENCE [LARGE SCALE GENOMIC DNA]</scope>
    <source>
        <strain evidence="2 3">PWU37</strain>
    </source>
</reference>
<proteinExistence type="predicted"/>
<organism evidence="2 3">
    <name type="scientific">Dawidia soli</name>
    <dbReference type="NCBI Taxonomy" id="2782352"/>
    <lineage>
        <taxon>Bacteria</taxon>
        <taxon>Pseudomonadati</taxon>
        <taxon>Bacteroidota</taxon>
        <taxon>Cytophagia</taxon>
        <taxon>Cytophagales</taxon>
        <taxon>Chryseotaleaceae</taxon>
        <taxon>Dawidia</taxon>
    </lineage>
</organism>
<evidence type="ECO:0000256" key="1">
    <source>
        <dbReference type="SAM" id="Phobius"/>
    </source>
</evidence>
<feature type="transmembrane region" description="Helical" evidence="1">
    <location>
        <begin position="22"/>
        <end position="42"/>
    </location>
</feature>
<protein>
    <submittedName>
        <fullName evidence="2">Uncharacterized protein</fullName>
    </submittedName>
</protein>
<sequence length="49" mass="5282">MIGGTLSSILATLHLVNAIETIVLSAIGAIVSFLVSLAMEWIRKKTRSR</sequence>
<dbReference type="AlphaFoldDB" id="A0AAP2D6D7"/>
<name>A0AAP2D6D7_9BACT</name>
<dbReference type="EMBL" id="JAHESC010000006">
    <property type="protein sequence ID" value="MBT1686163.1"/>
    <property type="molecule type" value="Genomic_DNA"/>
</dbReference>
<dbReference type="Proteomes" id="UP001319180">
    <property type="component" value="Unassembled WGS sequence"/>
</dbReference>
<accession>A0AAP2D6D7</accession>
<gene>
    <name evidence="2" type="ORF">KK078_06320</name>
</gene>
<keyword evidence="3" id="KW-1185">Reference proteome</keyword>
<evidence type="ECO:0000313" key="3">
    <source>
        <dbReference type="Proteomes" id="UP001319180"/>
    </source>
</evidence>
<dbReference type="RefSeq" id="WP_254089401.1">
    <property type="nucleotide sequence ID" value="NZ_JAHESC010000006.1"/>
</dbReference>
<keyword evidence="1" id="KW-0472">Membrane</keyword>
<comment type="caution">
    <text evidence="2">The sequence shown here is derived from an EMBL/GenBank/DDBJ whole genome shotgun (WGS) entry which is preliminary data.</text>
</comment>
<keyword evidence="1" id="KW-1133">Transmembrane helix</keyword>
<evidence type="ECO:0000313" key="2">
    <source>
        <dbReference type="EMBL" id="MBT1686163.1"/>
    </source>
</evidence>
<keyword evidence="1" id="KW-0812">Transmembrane</keyword>